<dbReference type="EMBL" id="JAHUZN010000010">
    <property type="protein sequence ID" value="KAG8480860.1"/>
    <property type="molecule type" value="Genomic_DNA"/>
</dbReference>
<sequence>MASSLIRLDKKHISVDQMTMSSIAVDRELPAGNGFLACVHDRPGVQVGPETNQCIDREVETRDAHFPSSMRRVYYHSRICAIAIGIAGRWVRSRRLRDTFSEPDNDSTELERIRYAQAYILQMIGGYSMPDLSRNRQHCTGRCAGRRDRIKPKSEDAYHYCNHGHGFAFHFYVLEWNHSVSYVGIPTSLEDIRLLLDQRSEAQFQWTPYEDLAIWAVIPDEFFQNLNIWHVKVPLVNYARGDAPDPWQAIFTVGKGEATTIHVQRERRGPLNPIRRNDDACPSAVLTQSPGPSTVPTQPPGLTLQPTTPISHPFQIMPGAYPSPYMYPNPFMFPFPSPMAGWNAWLGSSPFPITLSQPSINRPPSHEGSHEAPSGSSSFTIPHRLMGFKHLHHG</sequence>
<name>A0A8J6CSJ8_9ROSI</name>
<reference evidence="2 3" key="1">
    <citation type="journal article" date="2021" name="bioRxiv">
        <title>The Gossypium anomalum genome as a resource for cotton improvement and evolutionary analysis of hybrid incompatibility.</title>
        <authorList>
            <person name="Grover C.E."/>
            <person name="Yuan D."/>
            <person name="Arick M.A."/>
            <person name="Miller E.R."/>
            <person name="Hu G."/>
            <person name="Peterson D.G."/>
            <person name="Wendel J.F."/>
            <person name="Udall J.A."/>
        </authorList>
    </citation>
    <scope>NUCLEOTIDE SEQUENCE [LARGE SCALE GENOMIC DNA]</scope>
    <source>
        <strain evidence="2">JFW-Udall</strain>
        <tissue evidence="2">Leaf</tissue>
    </source>
</reference>
<protein>
    <submittedName>
        <fullName evidence="2">Uncharacterized protein</fullName>
    </submittedName>
</protein>
<dbReference type="OrthoDB" id="984736at2759"/>
<evidence type="ECO:0000256" key="1">
    <source>
        <dbReference type="SAM" id="MobiDB-lite"/>
    </source>
</evidence>
<accession>A0A8J6CSJ8</accession>
<evidence type="ECO:0000313" key="2">
    <source>
        <dbReference type="EMBL" id="KAG8480860.1"/>
    </source>
</evidence>
<proteinExistence type="predicted"/>
<evidence type="ECO:0000313" key="3">
    <source>
        <dbReference type="Proteomes" id="UP000701853"/>
    </source>
</evidence>
<dbReference type="Proteomes" id="UP000701853">
    <property type="component" value="Chromosome 10"/>
</dbReference>
<keyword evidence="3" id="KW-1185">Reference proteome</keyword>
<feature type="region of interest" description="Disordered" evidence="1">
    <location>
        <begin position="356"/>
        <end position="381"/>
    </location>
</feature>
<dbReference type="AlphaFoldDB" id="A0A8J6CSJ8"/>
<gene>
    <name evidence="2" type="ORF">CXB51_025489</name>
</gene>
<organism evidence="2 3">
    <name type="scientific">Gossypium anomalum</name>
    <dbReference type="NCBI Taxonomy" id="47600"/>
    <lineage>
        <taxon>Eukaryota</taxon>
        <taxon>Viridiplantae</taxon>
        <taxon>Streptophyta</taxon>
        <taxon>Embryophyta</taxon>
        <taxon>Tracheophyta</taxon>
        <taxon>Spermatophyta</taxon>
        <taxon>Magnoliopsida</taxon>
        <taxon>eudicotyledons</taxon>
        <taxon>Gunneridae</taxon>
        <taxon>Pentapetalae</taxon>
        <taxon>rosids</taxon>
        <taxon>malvids</taxon>
        <taxon>Malvales</taxon>
        <taxon>Malvaceae</taxon>
        <taxon>Malvoideae</taxon>
        <taxon>Gossypium</taxon>
    </lineage>
</organism>
<comment type="caution">
    <text evidence="2">The sequence shown here is derived from an EMBL/GenBank/DDBJ whole genome shotgun (WGS) entry which is preliminary data.</text>
</comment>